<keyword evidence="1" id="KW-0812">Transmembrane</keyword>
<evidence type="ECO:0000256" key="1">
    <source>
        <dbReference type="SAM" id="Phobius"/>
    </source>
</evidence>
<feature type="transmembrane region" description="Helical" evidence="1">
    <location>
        <begin position="31"/>
        <end position="53"/>
    </location>
</feature>
<name>A0ABU7T1K5_9LACO</name>
<evidence type="ECO:0000313" key="3">
    <source>
        <dbReference type="Proteomes" id="UP001330016"/>
    </source>
</evidence>
<dbReference type="EMBL" id="JAQSGK010000035">
    <property type="protein sequence ID" value="MEE6716485.1"/>
    <property type="molecule type" value="Genomic_DNA"/>
</dbReference>
<sequence length="81" mass="8934">MIQFVLRHKFISIALVLLIGWALFGIAFTNFLTGILGAILAVVIVVGLLYLLWPFIAGILWLILGFVILFVLVAALLLILQ</sequence>
<feature type="transmembrane region" description="Helical" evidence="1">
    <location>
        <begin position="59"/>
        <end position="80"/>
    </location>
</feature>
<evidence type="ECO:0000313" key="2">
    <source>
        <dbReference type="EMBL" id="MEE6716485.1"/>
    </source>
</evidence>
<organism evidence="2 3">
    <name type="scientific">Schleiferilactobacillus harbinensis</name>
    <dbReference type="NCBI Taxonomy" id="304207"/>
    <lineage>
        <taxon>Bacteria</taxon>
        <taxon>Bacillati</taxon>
        <taxon>Bacillota</taxon>
        <taxon>Bacilli</taxon>
        <taxon>Lactobacillales</taxon>
        <taxon>Lactobacillaceae</taxon>
        <taxon>Schleiferilactobacillus</taxon>
    </lineage>
</organism>
<keyword evidence="3" id="KW-1185">Reference proteome</keyword>
<feature type="transmembrane region" description="Helical" evidence="1">
    <location>
        <begin position="6"/>
        <end position="24"/>
    </location>
</feature>
<keyword evidence="1" id="KW-1133">Transmembrane helix</keyword>
<reference evidence="2 3" key="1">
    <citation type="submission" date="2023-02" db="EMBL/GenBank/DDBJ databases">
        <title>The predominant lactic acid bacteria and yeasts involved in the spontaneous fermentation of millet during the production of the traditional porridge Hausa koko in Ghana.</title>
        <authorList>
            <person name="Atter A."/>
            <person name="Diaz M."/>
        </authorList>
    </citation>
    <scope>NUCLEOTIDE SEQUENCE [LARGE SCALE GENOMIC DNA]</scope>
    <source>
        <strain evidence="2 3">FI11640</strain>
    </source>
</reference>
<keyword evidence="1" id="KW-0472">Membrane</keyword>
<protein>
    <submittedName>
        <fullName evidence="2">Uncharacterized protein</fullName>
    </submittedName>
</protein>
<accession>A0ABU7T1K5</accession>
<gene>
    <name evidence="2" type="ORF">PS435_11500</name>
</gene>
<dbReference type="RefSeq" id="WP_331244139.1">
    <property type="nucleotide sequence ID" value="NZ_JAQSGJ010000035.1"/>
</dbReference>
<proteinExistence type="predicted"/>
<dbReference type="Proteomes" id="UP001330016">
    <property type="component" value="Unassembled WGS sequence"/>
</dbReference>
<comment type="caution">
    <text evidence="2">The sequence shown here is derived from an EMBL/GenBank/DDBJ whole genome shotgun (WGS) entry which is preliminary data.</text>
</comment>